<dbReference type="PRINTS" id="PR00081">
    <property type="entry name" value="GDHRDH"/>
</dbReference>
<evidence type="ECO:0000256" key="1">
    <source>
        <dbReference type="ARBA" id="ARBA00006484"/>
    </source>
</evidence>
<evidence type="ECO:0000313" key="3">
    <source>
        <dbReference type="EMBL" id="TDQ29804.1"/>
    </source>
</evidence>
<evidence type="ECO:0000256" key="2">
    <source>
        <dbReference type="ARBA" id="ARBA00023002"/>
    </source>
</evidence>
<dbReference type="GO" id="GO:0016020">
    <property type="term" value="C:membrane"/>
    <property type="evidence" value="ECO:0007669"/>
    <property type="project" value="TreeGrafter"/>
</dbReference>
<sequence>MKLTQNTILITGGSSGIGLELSKELLKRNNTVIICGRSKERLAAAKKQYPALEIIQCDVAKEEDCKRLVNWIKEYHPKINVLINNAAIVHKTNFFDTTDAICKANQEIEVNFMGPLRLVHMLYSQLISNKSPMIINITTGLIYAPRADYPFYNSTKSALHSFTQVIRKQLEKSTIKVVEVMFPVVDTPWHKGSPPKIAITPQKAAEEMIKGVEKGKLEVRVGGVKVFYRLARIAPSLAFKLINNLEKS</sequence>
<dbReference type="InterPro" id="IPR036291">
    <property type="entry name" value="NAD(P)-bd_dom_sf"/>
</dbReference>
<protein>
    <submittedName>
        <fullName evidence="3">Putative oxidoreductase</fullName>
    </submittedName>
</protein>
<dbReference type="EMBL" id="SNYH01000001">
    <property type="protein sequence ID" value="TDQ29804.1"/>
    <property type="molecule type" value="Genomic_DNA"/>
</dbReference>
<name>A0A4R6TK97_9FLAO</name>
<comment type="similarity">
    <text evidence="1">Belongs to the short-chain dehydrogenases/reductases (SDR) family.</text>
</comment>
<keyword evidence="4" id="KW-1185">Reference proteome</keyword>
<dbReference type="InterPro" id="IPR002347">
    <property type="entry name" value="SDR_fam"/>
</dbReference>
<reference evidence="3 4" key="1">
    <citation type="submission" date="2019-03" db="EMBL/GenBank/DDBJ databases">
        <title>Genomic Encyclopedia of Type Strains, Phase III (KMG-III): the genomes of soil and plant-associated and newly described type strains.</title>
        <authorList>
            <person name="Whitman W."/>
        </authorList>
    </citation>
    <scope>NUCLEOTIDE SEQUENCE [LARGE SCALE GENOMIC DNA]</scope>
    <source>
        <strain evidence="3 4">CECT 8283</strain>
    </source>
</reference>
<dbReference type="GO" id="GO:0016491">
    <property type="term" value="F:oxidoreductase activity"/>
    <property type="evidence" value="ECO:0007669"/>
    <property type="project" value="UniProtKB-KW"/>
</dbReference>
<organism evidence="3 4">
    <name type="scientific">Tenacibaculum caenipelagi</name>
    <dbReference type="NCBI Taxonomy" id="1325435"/>
    <lineage>
        <taxon>Bacteria</taxon>
        <taxon>Pseudomonadati</taxon>
        <taxon>Bacteroidota</taxon>
        <taxon>Flavobacteriia</taxon>
        <taxon>Flavobacteriales</taxon>
        <taxon>Flavobacteriaceae</taxon>
        <taxon>Tenacibaculum</taxon>
    </lineage>
</organism>
<gene>
    <name evidence="3" type="ORF">DFQ07_0125</name>
</gene>
<dbReference type="Proteomes" id="UP000295390">
    <property type="component" value="Unassembled WGS sequence"/>
</dbReference>
<dbReference type="SUPFAM" id="SSF51735">
    <property type="entry name" value="NAD(P)-binding Rossmann-fold domains"/>
    <property type="match status" value="1"/>
</dbReference>
<dbReference type="Pfam" id="PF00106">
    <property type="entry name" value="adh_short"/>
    <property type="match status" value="1"/>
</dbReference>
<dbReference type="PANTHER" id="PTHR44196:SF1">
    <property type="entry name" value="DEHYDROGENASE_REDUCTASE SDR FAMILY MEMBER 7B"/>
    <property type="match status" value="1"/>
</dbReference>
<comment type="caution">
    <text evidence="3">The sequence shown here is derived from an EMBL/GenBank/DDBJ whole genome shotgun (WGS) entry which is preliminary data.</text>
</comment>
<dbReference type="AlphaFoldDB" id="A0A4R6TK97"/>
<dbReference type="PANTHER" id="PTHR44196">
    <property type="entry name" value="DEHYDROGENASE/REDUCTASE SDR FAMILY MEMBER 7B"/>
    <property type="match status" value="1"/>
</dbReference>
<dbReference type="RefSeq" id="WP_133534352.1">
    <property type="nucleotide sequence ID" value="NZ_SNYH01000001.1"/>
</dbReference>
<keyword evidence="2" id="KW-0560">Oxidoreductase</keyword>
<dbReference type="OrthoDB" id="9810734at2"/>
<dbReference type="Gene3D" id="3.40.50.720">
    <property type="entry name" value="NAD(P)-binding Rossmann-like Domain"/>
    <property type="match status" value="1"/>
</dbReference>
<proteinExistence type="inferred from homology"/>
<accession>A0A4R6TK97</accession>
<evidence type="ECO:0000313" key="4">
    <source>
        <dbReference type="Proteomes" id="UP000295390"/>
    </source>
</evidence>